<accession>A0A165I825</accession>
<name>A0A165I825_XYLHT</name>
<feature type="compositionally biased region" description="Basic and acidic residues" evidence="1">
    <location>
        <begin position="450"/>
        <end position="465"/>
    </location>
</feature>
<feature type="compositionally biased region" description="Basic and acidic residues" evidence="1">
    <location>
        <begin position="346"/>
        <end position="367"/>
    </location>
</feature>
<evidence type="ECO:0000313" key="3">
    <source>
        <dbReference type="Proteomes" id="UP000076632"/>
    </source>
</evidence>
<feature type="compositionally biased region" description="Acidic residues" evidence="1">
    <location>
        <begin position="213"/>
        <end position="225"/>
    </location>
</feature>
<feature type="region of interest" description="Disordered" evidence="1">
    <location>
        <begin position="436"/>
        <end position="698"/>
    </location>
</feature>
<feature type="region of interest" description="Disordered" evidence="1">
    <location>
        <begin position="346"/>
        <end position="406"/>
    </location>
</feature>
<organism evidence="2 3">
    <name type="scientific">Xylona heveae (strain CBS 132557 / TC161)</name>
    <dbReference type="NCBI Taxonomy" id="1328760"/>
    <lineage>
        <taxon>Eukaryota</taxon>
        <taxon>Fungi</taxon>
        <taxon>Dikarya</taxon>
        <taxon>Ascomycota</taxon>
        <taxon>Pezizomycotina</taxon>
        <taxon>Xylonomycetes</taxon>
        <taxon>Xylonales</taxon>
        <taxon>Xylonaceae</taxon>
        <taxon>Xylona</taxon>
    </lineage>
</organism>
<feature type="compositionally biased region" description="Low complexity" evidence="1">
    <location>
        <begin position="599"/>
        <end position="610"/>
    </location>
</feature>
<feature type="compositionally biased region" description="Acidic residues" evidence="1">
    <location>
        <begin position="740"/>
        <end position="752"/>
    </location>
</feature>
<feature type="compositionally biased region" description="Basic and acidic residues" evidence="1">
    <location>
        <begin position="537"/>
        <end position="554"/>
    </location>
</feature>
<dbReference type="EMBL" id="KV407456">
    <property type="protein sequence ID" value="KZF24521.1"/>
    <property type="molecule type" value="Genomic_DNA"/>
</dbReference>
<keyword evidence="3" id="KW-1185">Reference proteome</keyword>
<feature type="region of interest" description="Disordered" evidence="1">
    <location>
        <begin position="713"/>
        <end position="752"/>
    </location>
</feature>
<feature type="compositionally biased region" description="Basic residues" evidence="1">
    <location>
        <begin position="524"/>
        <end position="536"/>
    </location>
</feature>
<feature type="compositionally biased region" description="Low complexity" evidence="1">
    <location>
        <begin position="625"/>
        <end position="642"/>
    </location>
</feature>
<feature type="compositionally biased region" description="Polar residues" evidence="1">
    <location>
        <begin position="159"/>
        <end position="172"/>
    </location>
</feature>
<dbReference type="Proteomes" id="UP000076632">
    <property type="component" value="Unassembled WGS sequence"/>
</dbReference>
<dbReference type="OrthoDB" id="4115400at2759"/>
<dbReference type="InterPro" id="IPR017956">
    <property type="entry name" value="AT_hook_DNA-bd_motif"/>
</dbReference>
<feature type="compositionally biased region" description="Polar residues" evidence="1">
    <location>
        <begin position="54"/>
        <end position="63"/>
    </location>
</feature>
<reference evidence="2 3" key="1">
    <citation type="journal article" date="2016" name="Fungal Biol.">
        <title>The genome of Xylona heveae provides a window into fungal endophytism.</title>
        <authorList>
            <person name="Gazis R."/>
            <person name="Kuo A."/>
            <person name="Riley R."/>
            <person name="LaButti K."/>
            <person name="Lipzen A."/>
            <person name="Lin J."/>
            <person name="Amirebrahimi M."/>
            <person name="Hesse C.N."/>
            <person name="Spatafora J.W."/>
            <person name="Henrissat B."/>
            <person name="Hainaut M."/>
            <person name="Grigoriev I.V."/>
            <person name="Hibbett D.S."/>
        </authorList>
    </citation>
    <scope>NUCLEOTIDE SEQUENCE [LARGE SCALE GENOMIC DNA]</scope>
    <source>
        <strain evidence="2 3">TC161</strain>
    </source>
</reference>
<evidence type="ECO:0000313" key="2">
    <source>
        <dbReference type="EMBL" id="KZF24521.1"/>
    </source>
</evidence>
<dbReference type="InParanoid" id="A0A165I825"/>
<dbReference type="SMART" id="SM00384">
    <property type="entry name" value="AT_hook"/>
    <property type="match status" value="3"/>
</dbReference>
<feature type="compositionally biased region" description="Polar residues" evidence="1">
    <location>
        <begin position="183"/>
        <end position="208"/>
    </location>
</feature>
<dbReference type="GO" id="GO:0003677">
    <property type="term" value="F:DNA binding"/>
    <property type="evidence" value="ECO:0007669"/>
    <property type="project" value="InterPro"/>
</dbReference>
<protein>
    <submittedName>
        <fullName evidence="2">Uncharacterized protein</fullName>
    </submittedName>
</protein>
<dbReference type="AlphaFoldDB" id="A0A165I825"/>
<sequence>MDQNLAVKRPRGRPRKSASATIAPAPKPARILPGPGLKQIRNRRASAPGGKRSTAVSQAQNGESEAAEDQIIVDVPKVLSLRTSYQNGIFSVYGLPVQHQPSPPKLSPVASELADPSINAEVKDQPAGSEAQRPELKAGDPENLIPEEIGRAPDAESVLQEQLHSFSSSFSHPNLGDGAPRNLGNSTEACLGSNNSHSTSMTDQPKQNKNFEDPDDTSDVDDLSDSDLPPPFSSRPATATLYTEPASQEQSESSEDRSEAHRLVAEQWDPITDPELFLAALENPEKRSTKALFAIAENAQRALKIWQDEWIILDKRTARFAQPPRKPADPRAVEAPVRFEDRKEADLYGYKYDPDPKKEGKQDPEKQRHGRVVGGRELRKLKASLAGKGLEGAGDPNAIVEGKRARRQRQAFDGLVTAGTRPRYAAEEGLKFSTEMVEESALPRKRGRPKKEPIPARVRAVREESLFPSTTSTEGEMEAETDRDTLASTAATPTPPPQPPIVKRRGRPPKGALAPQSEGVEKKRAAKASKRSRSMKKWWDARKAAALAKAKEAEAGDTNGTGGASDAPPSIHTSGLNLTAASSTETSVSPISQAAPLLQEESGQSSEISIVPSMKGRRPVAKPKSLLGRSTKLSSSSSSENSRTAAAPVTTGPEIRRSSSPRGLTEYEQYQKLSTPGQDSDLGKRKRKSTTNLNPTYELAVKKQKMAFEEGAGLGDLSRATSRGAESDVEGGETGVTSTEVDDDDGDEWDGD</sequence>
<feature type="compositionally biased region" description="Polar residues" evidence="1">
    <location>
        <begin position="571"/>
        <end position="592"/>
    </location>
</feature>
<feature type="compositionally biased region" description="Basic and acidic residues" evidence="1">
    <location>
        <begin position="254"/>
        <end position="264"/>
    </location>
</feature>
<dbReference type="GeneID" id="28899324"/>
<gene>
    <name evidence="2" type="ORF">L228DRAFT_259726</name>
</gene>
<feature type="region of interest" description="Disordered" evidence="1">
    <location>
        <begin position="1"/>
        <end position="68"/>
    </location>
</feature>
<proteinExistence type="predicted"/>
<feature type="region of interest" description="Disordered" evidence="1">
    <location>
        <begin position="94"/>
        <end position="269"/>
    </location>
</feature>
<dbReference type="RefSeq" id="XP_018190076.1">
    <property type="nucleotide sequence ID" value="XM_018334187.1"/>
</dbReference>
<evidence type="ECO:0000256" key="1">
    <source>
        <dbReference type="SAM" id="MobiDB-lite"/>
    </source>
</evidence>